<reference evidence="3" key="1">
    <citation type="submission" date="2013-04" db="EMBL/GenBank/DDBJ databases">
        <authorList>
            <person name="Harkins D.M."/>
            <person name="Durkin A.S."/>
            <person name="Selengut J.D."/>
            <person name="Sanka R."/>
            <person name="DePew J."/>
            <person name="Purushe J."/>
            <person name="Ahmed A."/>
            <person name="van der Linden H."/>
            <person name="Goris M.G.A."/>
            <person name="Hartskeerl R.A."/>
            <person name="Vinetz J.M."/>
            <person name="Sutton G.G."/>
            <person name="Nelson W.C."/>
            <person name="Fouts D.E."/>
        </authorList>
    </citation>
    <scope>NUCLEOTIDE SEQUENCE [LARGE SCALE GENOMIC DNA]</scope>
    <source>
        <strain evidence="3">BUT 6</strain>
    </source>
</reference>
<feature type="domain" description="Wadjet protein JetD C-terminal" evidence="1">
    <location>
        <begin position="202"/>
        <end position="384"/>
    </location>
</feature>
<proteinExistence type="predicted"/>
<evidence type="ECO:0000313" key="4">
    <source>
        <dbReference type="Proteomes" id="UP000014540"/>
    </source>
</evidence>
<sequence length="388" mass="45477">MISFEEIRKKSLSYYNKILFHSILRIDSFPWEIPTGKVEPAELIRNPSLLEEIKEGSKERKEFGFRLVSVQRETRKFGMQTLPVKIVFDSEDDFLAFLNKRDEFKDFRSECERILAKIPQLKDWLSKNPLTVVEQTGKWEDLLSVCEYFLKNPKPNLYIRELPIRVSTKFIEENKAVLRSLLDFLIPEHIDREGRDFESRYGLKKAEASVRLRILDAEISEKYCGGLTDISIPVSDFLNLRLGECKRVFILENKTNFANIYNFLSFPKLSNAIAIFGQGFGLGVLKDCVWLKGMEILYWGDLDVQGFEILSVLRSQYPQTKSFLMDKEVFLKFRNFAVDGAHSKFLKLQNLTEAESETWNFLRTLDSKNRLEQERIPHDYVKKRLSTF</sequence>
<dbReference type="Pfam" id="PF11795">
    <property type="entry name" value="DUF3322"/>
    <property type="match status" value="1"/>
</dbReference>
<protein>
    <submittedName>
        <fullName evidence="3">PF09983 family protein</fullName>
    </submittedName>
</protein>
<name>S3V2V1_9LEPT</name>
<evidence type="ECO:0000259" key="2">
    <source>
        <dbReference type="Pfam" id="PF11795"/>
    </source>
</evidence>
<dbReference type="EMBL" id="AKWZ02000006">
    <property type="protein sequence ID" value="EPG74959.1"/>
    <property type="molecule type" value="Genomic_DNA"/>
</dbReference>
<dbReference type="InterPro" id="IPR014544">
    <property type="entry name" value="UCP028408"/>
</dbReference>
<comment type="caution">
    <text evidence="3">The sequence shown here is derived from an EMBL/GenBank/DDBJ whole genome shotgun (WGS) entry which is preliminary data.</text>
</comment>
<accession>S3V2V1</accession>
<dbReference type="InterPro" id="IPR024537">
    <property type="entry name" value="DUF3322"/>
</dbReference>
<feature type="domain" description="DUF3322" evidence="2">
    <location>
        <begin position="5"/>
        <end position="183"/>
    </location>
</feature>
<dbReference type="AlphaFoldDB" id="S3V2V1"/>
<dbReference type="PIRSF" id="PIRSF028408">
    <property type="entry name" value="UCP028408"/>
    <property type="match status" value="1"/>
</dbReference>
<dbReference type="Proteomes" id="UP000014540">
    <property type="component" value="Unassembled WGS sequence"/>
</dbReference>
<dbReference type="STRING" id="1193011.LEP1GSC058_1636"/>
<gene>
    <name evidence="3" type="ORF">LEP1GSC058_1636</name>
</gene>
<dbReference type="RefSeq" id="WP_016549032.1">
    <property type="nucleotide sequence ID" value="NZ_AKWZ02000006.1"/>
</dbReference>
<dbReference type="OrthoDB" id="322908at2"/>
<evidence type="ECO:0000313" key="3">
    <source>
        <dbReference type="EMBL" id="EPG74959.1"/>
    </source>
</evidence>
<keyword evidence="4" id="KW-1185">Reference proteome</keyword>
<evidence type="ECO:0000259" key="1">
    <source>
        <dbReference type="Pfam" id="PF09983"/>
    </source>
</evidence>
<dbReference type="Pfam" id="PF09983">
    <property type="entry name" value="JetD_C"/>
    <property type="match status" value="1"/>
</dbReference>
<organism evidence="3 4">
    <name type="scientific">Leptospira fainei serovar Hurstbridge str. BUT 6</name>
    <dbReference type="NCBI Taxonomy" id="1193011"/>
    <lineage>
        <taxon>Bacteria</taxon>
        <taxon>Pseudomonadati</taxon>
        <taxon>Spirochaetota</taxon>
        <taxon>Spirochaetia</taxon>
        <taxon>Leptospirales</taxon>
        <taxon>Leptospiraceae</taxon>
        <taxon>Leptospira</taxon>
    </lineage>
</organism>
<dbReference type="InterPro" id="IPR024534">
    <property type="entry name" value="JetD_C"/>
</dbReference>